<evidence type="ECO:0000259" key="17">
    <source>
        <dbReference type="Pfam" id="PF02931"/>
    </source>
</evidence>
<keyword evidence="12" id="KW-1071">Ligand-gated ion channel</keyword>
<dbReference type="PRINTS" id="PR00254">
    <property type="entry name" value="NICOTINICR"/>
</dbReference>
<evidence type="ECO:0000256" key="15">
    <source>
        <dbReference type="RuleBase" id="RU000687"/>
    </source>
</evidence>
<sequence length="597" mass="68668">MEMNLTRTLLNAIVYDKSVRPALHHLDVTNVSFDLSLAQLIDVDEKNQIITTNQWLTMKWPDPKLKWNPAHWDNVKLLHIKYDKVWLPDIVLYNVNADNLASLSQISTNVMVSSEGIVTWLSTGIFRSSCSIDVRYFPFDEQNCTLKFASWTYDSARIDLSANSLTGDLSNFMENSEWEIVRLHVKKNVVKYSCCPETFPDLTYTIQMRRRPLFYVFNMILPCFLITTVAFLGFCVPSDSGEKVSIGVTTLLSMTVFLMLVADSMPPNSDSLPLIGVYYFSAIIIVSIATAMSVASLNVYHHGKHYLQPVPKWISRIFFFIIPKLLLMNIDVPTQPSLRRRNPLKSQITVHKTRMKYNYTNEIKSSQNGLIQYDENSSEHENITLLSTDNNRRMSIPLEKKVSIGVTTLLSMTVFLMLVADSMPPNSDSLPLIGVYYFSAIIIVSIATAMSVASLNVYHHGKHYLQPVPKWISRIFFFIIPKLLLMNIDLPTQPSLRRRNPLKSQITVHKTRMKYNYTNEIKSSQNGLIQYDENSSEHENITLLSTDNNRRMSIPLVLRSYSTKQHHHQQQQQQQHVHKSNETNDNTPSIHYMYRTL</sequence>
<dbReference type="Gene3D" id="2.70.170.10">
    <property type="entry name" value="Neurotransmitter-gated ion-channel ligand-binding domain"/>
    <property type="match status" value="1"/>
</dbReference>
<dbReference type="InterPro" id="IPR006201">
    <property type="entry name" value="Neur_channel"/>
</dbReference>
<keyword evidence="3" id="KW-1003">Cell membrane</keyword>
<keyword evidence="10" id="KW-0675">Receptor</keyword>
<dbReference type="AlphaFoldDB" id="A0A815GKZ3"/>
<evidence type="ECO:0000256" key="7">
    <source>
        <dbReference type="ARBA" id="ARBA00023065"/>
    </source>
</evidence>
<dbReference type="SUPFAM" id="SSF90112">
    <property type="entry name" value="Neurotransmitter-gated ion-channel transmembrane pore"/>
    <property type="match status" value="2"/>
</dbReference>
<evidence type="ECO:0000313" key="19">
    <source>
        <dbReference type="EMBL" id="CAF1339760.1"/>
    </source>
</evidence>
<dbReference type="FunFam" id="1.20.58.390:FF:000073">
    <property type="entry name" value="Neuronal acetylcholine receptor subunit alpha-9-II"/>
    <property type="match status" value="1"/>
</dbReference>
<gene>
    <name evidence="19" type="ORF">JYZ213_LOCUS34427</name>
</gene>
<evidence type="ECO:0000256" key="6">
    <source>
        <dbReference type="ARBA" id="ARBA00023018"/>
    </source>
</evidence>
<evidence type="ECO:0000256" key="10">
    <source>
        <dbReference type="ARBA" id="ARBA00023170"/>
    </source>
</evidence>
<dbReference type="InterPro" id="IPR006202">
    <property type="entry name" value="Neur_chan_lig-bd"/>
</dbReference>
<organism evidence="19 20">
    <name type="scientific">Adineta steineri</name>
    <dbReference type="NCBI Taxonomy" id="433720"/>
    <lineage>
        <taxon>Eukaryota</taxon>
        <taxon>Metazoa</taxon>
        <taxon>Spiralia</taxon>
        <taxon>Gnathifera</taxon>
        <taxon>Rotifera</taxon>
        <taxon>Eurotatoria</taxon>
        <taxon>Bdelloidea</taxon>
        <taxon>Adinetida</taxon>
        <taxon>Adinetidae</taxon>
        <taxon>Adineta</taxon>
    </lineage>
</organism>
<evidence type="ECO:0000256" key="2">
    <source>
        <dbReference type="ARBA" id="ARBA00022448"/>
    </source>
</evidence>
<dbReference type="FunFam" id="2.70.170.10:FF:000016">
    <property type="entry name" value="Nicotinic acetylcholine receptor subunit"/>
    <property type="match status" value="1"/>
</dbReference>
<keyword evidence="8 15" id="KW-0472">Membrane</keyword>
<reference evidence="19" key="1">
    <citation type="submission" date="2021-02" db="EMBL/GenBank/DDBJ databases">
        <authorList>
            <person name="Nowell W R."/>
        </authorList>
    </citation>
    <scope>NUCLEOTIDE SEQUENCE</scope>
</reference>
<dbReference type="InterPro" id="IPR018000">
    <property type="entry name" value="Neurotransmitter_ion_chnl_CS"/>
</dbReference>
<feature type="transmembrane region" description="Helical" evidence="15">
    <location>
        <begin position="246"/>
        <end position="265"/>
    </location>
</feature>
<dbReference type="Pfam" id="PF02931">
    <property type="entry name" value="Neur_chan_LBD"/>
    <property type="match status" value="1"/>
</dbReference>
<evidence type="ECO:0000256" key="4">
    <source>
        <dbReference type="ARBA" id="ARBA00022692"/>
    </source>
</evidence>
<feature type="transmembrane region" description="Helical" evidence="15">
    <location>
        <begin position="277"/>
        <end position="301"/>
    </location>
</feature>
<dbReference type="PANTHER" id="PTHR18945">
    <property type="entry name" value="NEUROTRANSMITTER GATED ION CHANNEL"/>
    <property type="match status" value="1"/>
</dbReference>
<dbReference type="SUPFAM" id="SSF63712">
    <property type="entry name" value="Nicotinic receptor ligand binding domain-like"/>
    <property type="match status" value="1"/>
</dbReference>
<evidence type="ECO:0000256" key="16">
    <source>
        <dbReference type="SAM" id="MobiDB-lite"/>
    </source>
</evidence>
<dbReference type="GO" id="GO:0022848">
    <property type="term" value="F:acetylcholine-gated monoatomic cation-selective channel activity"/>
    <property type="evidence" value="ECO:0007669"/>
    <property type="project" value="InterPro"/>
</dbReference>
<evidence type="ECO:0000256" key="1">
    <source>
        <dbReference type="ARBA" id="ARBA00009237"/>
    </source>
</evidence>
<keyword evidence="7 15" id="KW-0406">Ion transport</keyword>
<feature type="domain" description="Neurotransmitter-gated ion-channel transmembrane" evidence="18">
    <location>
        <begin position="401"/>
        <end position="582"/>
    </location>
</feature>
<keyword evidence="9" id="KW-1015">Disulfide bond</keyword>
<evidence type="ECO:0000256" key="9">
    <source>
        <dbReference type="ARBA" id="ARBA00023157"/>
    </source>
</evidence>
<comment type="caution">
    <text evidence="19">The sequence shown here is derived from an EMBL/GenBank/DDBJ whole genome shotgun (WGS) entry which is preliminary data.</text>
</comment>
<feature type="transmembrane region" description="Helical" evidence="15">
    <location>
        <begin position="213"/>
        <end position="234"/>
    </location>
</feature>
<evidence type="ECO:0000256" key="11">
    <source>
        <dbReference type="ARBA" id="ARBA00023180"/>
    </source>
</evidence>
<comment type="subcellular location">
    <subcellularLocation>
        <location evidence="14">Synaptic cell membrane</location>
        <topology evidence="14">Multi-pass membrane protein</topology>
    </subcellularLocation>
</comment>
<feature type="region of interest" description="Disordered" evidence="16">
    <location>
        <begin position="563"/>
        <end position="597"/>
    </location>
</feature>
<evidence type="ECO:0000313" key="20">
    <source>
        <dbReference type="Proteomes" id="UP000663845"/>
    </source>
</evidence>
<dbReference type="EMBL" id="CAJNOG010000703">
    <property type="protein sequence ID" value="CAF1339760.1"/>
    <property type="molecule type" value="Genomic_DNA"/>
</dbReference>
<dbReference type="GO" id="GO:0004888">
    <property type="term" value="F:transmembrane signaling receptor activity"/>
    <property type="evidence" value="ECO:0007669"/>
    <property type="project" value="InterPro"/>
</dbReference>
<evidence type="ECO:0000256" key="5">
    <source>
        <dbReference type="ARBA" id="ARBA00022989"/>
    </source>
</evidence>
<keyword evidence="5 15" id="KW-1133">Transmembrane helix</keyword>
<evidence type="ECO:0000259" key="18">
    <source>
        <dbReference type="Pfam" id="PF02932"/>
    </source>
</evidence>
<dbReference type="InterPro" id="IPR006029">
    <property type="entry name" value="Neurotrans-gated_channel_TM"/>
</dbReference>
<dbReference type="InterPro" id="IPR036719">
    <property type="entry name" value="Neuro-gated_channel_TM_sf"/>
</dbReference>
<dbReference type="CDD" id="cd18997">
    <property type="entry name" value="LGIC_ECD_nAChR"/>
    <property type="match status" value="1"/>
</dbReference>
<keyword evidence="6" id="KW-0770">Synapse</keyword>
<dbReference type="GO" id="GO:0045211">
    <property type="term" value="C:postsynaptic membrane"/>
    <property type="evidence" value="ECO:0007669"/>
    <property type="project" value="InterPro"/>
</dbReference>
<dbReference type="Proteomes" id="UP000663845">
    <property type="component" value="Unassembled WGS sequence"/>
</dbReference>
<dbReference type="CDD" id="cd19051">
    <property type="entry name" value="LGIC_TM_cation"/>
    <property type="match status" value="2"/>
</dbReference>
<evidence type="ECO:0000256" key="3">
    <source>
        <dbReference type="ARBA" id="ARBA00022475"/>
    </source>
</evidence>
<dbReference type="Pfam" id="PF02932">
    <property type="entry name" value="Neur_chan_memb"/>
    <property type="match status" value="2"/>
</dbReference>
<accession>A0A815GKZ3</accession>
<feature type="domain" description="Neurotransmitter-gated ion-channel ligand-binding" evidence="17">
    <location>
        <begin position="3"/>
        <end position="212"/>
    </location>
</feature>
<keyword evidence="2 15" id="KW-0813">Transport</keyword>
<evidence type="ECO:0000256" key="12">
    <source>
        <dbReference type="ARBA" id="ARBA00023286"/>
    </source>
</evidence>
<dbReference type="NCBIfam" id="TIGR00860">
    <property type="entry name" value="LIC"/>
    <property type="match status" value="1"/>
</dbReference>
<dbReference type="InterPro" id="IPR038050">
    <property type="entry name" value="Neuro_actylchol_rec"/>
</dbReference>
<dbReference type="PRINTS" id="PR00252">
    <property type="entry name" value="NRIONCHANNEL"/>
</dbReference>
<feature type="transmembrane region" description="Helical" evidence="15">
    <location>
        <begin position="435"/>
        <end position="459"/>
    </location>
</feature>
<proteinExistence type="inferred from homology"/>
<evidence type="ECO:0000256" key="14">
    <source>
        <dbReference type="ARBA" id="ARBA00034099"/>
    </source>
</evidence>
<dbReference type="Gene3D" id="1.20.58.390">
    <property type="entry name" value="Neurotransmitter-gated ion-channel transmembrane domain"/>
    <property type="match status" value="2"/>
</dbReference>
<name>A0A815GKZ3_9BILA</name>
<dbReference type="PROSITE" id="PS00236">
    <property type="entry name" value="NEUROTR_ION_CHANNEL"/>
    <property type="match status" value="1"/>
</dbReference>
<evidence type="ECO:0000256" key="8">
    <source>
        <dbReference type="ARBA" id="ARBA00023136"/>
    </source>
</evidence>
<evidence type="ECO:0000256" key="13">
    <source>
        <dbReference type="ARBA" id="ARBA00023303"/>
    </source>
</evidence>
<dbReference type="InterPro" id="IPR002394">
    <property type="entry name" value="Nicotinic_acetylcholine_rcpt"/>
</dbReference>
<protein>
    <submittedName>
        <fullName evidence="19">Uncharacterized protein</fullName>
    </submittedName>
</protein>
<feature type="transmembrane region" description="Helical" evidence="15">
    <location>
        <begin position="402"/>
        <end position="420"/>
    </location>
</feature>
<keyword evidence="11" id="KW-0325">Glycoprotein</keyword>
<keyword evidence="4 15" id="KW-0812">Transmembrane</keyword>
<feature type="domain" description="Neurotransmitter-gated ion-channel transmembrane" evidence="18">
    <location>
        <begin position="219"/>
        <end position="365"/>
    </location>
</feature>
<dbReference type="InterPro" id="IPR036734">
    <property type="entry name" value="Neur_chan_lig-bd_sf"/>
</dbReference>
<comment type="similarity">
    <text evidence="1">Belongs to the ligand-gated ion channel (TC 1.A.9) family. Acetylcholine receptor (TC 1.A.9.1) subfamily.</text>
</comment>
<keyword evidence="13 15" id="KW-0407">Ion channel</keyword>